<name>A0A5F2AYE8_9LEPT</name>
<dbReference type="InterPro" id="IPR012308">
    <property type="entry name" value="DNA_ligase_ATP-dep_N"/>
</dbReference>
<dbReference type="OrthoDB" id="345498at2"/>
<evidence type="ECO:0000313" key="3">
    <source>
        <dbReference type="EMBL" id="TGL93301.1"/>
    </source>
</evidence>
<proteinExistence type="predicted"/>
<dbReference type="Gene3D" id="1.10.3260.10">
    <property type="entry name" value="DNA ligase, ATP-dependent, N-terminal domain"/>
    <property type="match status" value="1"/>
</dbReference>
<dbReference type="InterPro" id="IPR036599">
    <property type="entry name" value="DNA_ligase_N_sf"/>
</dbReference>
<organism evidence="3 4">
    <name type="scientific">Leptospira barantonii</name>
    <dbReference type="NCBI Taxonomy" id="2023184"/>
    <lineage>
        <taxon>Bacteria</taxon>
        <taxon>Pseudomonadati</taxon>
        <taxon>Spirochaetota</taxon>
        <taxon>Spirochaetia</taxon>
        <taxon>Leptospirales</taxon>
        <taxon>Leptospiraceae</taxon>
        <taxon>Leptospira</taxon>
    </lineage>
</organism>
<dbReference type="GO" id="GO:0003910">
    <property type="term" value="F:DNA ligase (ATP) activity"/>
    <property type="evidence" value="ECO:0007669"/>
    <property type="project" value="InterPro"/>
</dbReference>
<gene>
    <name evidence="3" type="ORF">EHQ76_18115</name>
</gene>
<dbReference type="Gene3D" id="3.30.470.30">
    <property type="entry name" value="DNA ligase/mRNA capping enzyme"/>
    <property type="match status" value="1"/>
</dbReference>
<evidence type="ECO:0000256" key="1">
    <source>
        <dbReference type="ARBA" id="ARBA00022598"/>
    </source>
</evidence>
<protein>
    <recommendedName>
        <fullName evidence="2">DNA ligase ATP-dependent N-terminal domain-containing protein</fullName>
    </recommendedName>
</protein>
<keyword evidence="1" id="KW-0436">Ligase</keyword>
<feature type="domain" description="DNA ligase ATP-dependent N-terminal" evidence="2">
    <location>
        <begin position="4"/>
        <end position="168"/>
    </location>
</feature>
<sequence length="530" mass="60576">MNSFFKLCEELKEESDPIRKRRFLAGYFSSCDPDELDVALFYLSGKKEKGIFREEEFISLVAQFSGKPSWLIQSSIQEVGDFAEALALLTENSSEKKTITLLSIRKIAEETRSILSTRPASESSERIREILFSFWNSTVVSEKIFLHRILLGKQILKIPDSILLSAIADCFDLEIAILFEKTNSLGVPWKSFSFLKTLTNWFPDRGELIRLSKTEIRNKIDPSLHLEWNKVEAVDFPEENSLKGHSYFLIPENARLVQVVLNFFGASAWSRESYIYQKEISETLEELFSSMVSKEPTGPDPLKLPILLLGWLIVKDSKKTFVFYDILRYKGEDLFEQTISRRSEILNSLFCENSPCIAIAHRVGVPISDSVSGSSDTNRFRQEILGENSEAFIFDPQGFRFFSIKSALKSVKAVLIYGRKAMSEEGFSFWELSFGLRKDGEDSPLVTIARTSVGSEDSLFAELDLFFKENTIEKKGPIRGVPTIWKVELLFRSRVESKRHKIGFYLQDVSIGKRIGAEEEIDHLDLLLKM</sequence>
<dbReference type="EMBL" id="RQGN01000099">
    <property type="protein sequence ID" value="TGL93301.1"/>
    <property type="molecule type" value="Genomic_DNA"/>
</dbReference>
<reference evidence="3 4" key="1">
    <citation type="journal article" date="2019" name="PLoS Negl. Trop. Dis.">
        <title>Revisiting the worldwide diversity of Leptospira species in the environment.</title>
        <authorList>
            <person name="Vincent A.T."/>
            <person name="Schiettekatte O."/>
            <person name="Bourhy P."/>
            <person name="Veyrier F.J."/>
            <person name="Picardeau M."/>
        </authorList>
    </citation>
    <scope>NUCLEOTIDE SEQUENCE [LARGE SCALE GENOMIC DNA]</scope>
    <source>
        <strain evidence="3 4">201702444</strain>
    </source>
</reference>
<dbReference type="GO" id="GO:0006281">
    <property type="term" value="P:DNA repair"/>
    <property type="evidence" value="ECO:0007669"/>
    <property type="project" value="InterPro"/>
</dbReference>
<evidence type="ECO:0000313" key="4">
    <source>
        <dbReference type="Proteomes" id="UP000298429"/>
    </source>
</evidence>
<accession>A0A5F2AYE8</accession>
<evidence type="ECO:0000259" key="2">
    <source>
        <dbReference type="Pfam" id="PF04675"/>
    </source>
</evidence>
<dbReference type="SUPFAM" id="SSF56091">
    <property type="entry name" value="DNA ligase/mRNA capping enzyme, catalytic domain"/>
    <property type="match status" value="1"/>
</dbReference>
<dbReference type="RefSeq" id="WP_135672267.1">
    <property type="nucleotide sequence ID" value="NZ_RQGN01000099.1"/>
</dbReference>
<dbReference type="Proteomes" id="UP000298429">
    <property type="component" value="Unassembled WGS sequence"/>
</dbReference>
<dbReference type="AlphaFoldDB" id="A0A5F2AYE8"/>
<dbReference type="SUPFAM" id="SSF117018">
    <property type="entry name" value="ATP-dependent DNA ligase DNA-binding domain"/>
    <property type="match status" value="1"/>
</dbReference>
<dbReference type="GO" id="GO:0003677">
    <property type="term" value="F:DNA binding"/>
    <property type="evidence" value="ECO:0007669"/>
    <property type="project" value="InterPro"/>
</dbReference>
<comment type="caution">
    <text evidence="3">The sequence shown here is derived from an EMBL/GenBank/DDBJ whole genome shotgun (WGS) entry which is preliminary data.</text>
</comment>
<dbReference type="GO" id="GO:0006310">
    <property type="term" value="P:DNA recombination"/>
    <property type="evidence" value="ECO:0007669"/>
    <property type="project" value="InterPro"/>
</dbReference>
<dbReference type="Pfam" id="PF04675">
    <property type="entry name" value="DNA_ligase_A_N"/>
    <property type="match status" value="1"/>
</dbReference>